<dbReference type="EMBL" id="BART01032254">
    <property type="protein sequence ID" value="GAH08999.1"/>
    <property type="molecule type" value="Genomic_DNA"/>
</dbReference>
<name>X1DVP9_9ZZZZ</name>
<protein>
    <submittedName>
        <fullName evidence="1">Uncharacterized protein</fullName>
    </submittedName>
</protein>
<feature type="non-terminal residue" evidence="1">
    <location>
        <position position="159"/>
    </location>
</feature>
<gene>
    <name evidence="1" type="ORF">S01H4_55804</name>
</gene>
<proteinExistence type="predicted"/>
<organism evidence="1">
    <name type="scientific">marine sediment metagenome</name>
    <dbReference type="NCBI Taxonomy" id="412755"/>
    <lineage>
        <taxon>unclassified sequences</taxon>
        <taxon>metagenomes</taxon>
        <taxon>ecological metagenomes</taxon>
    </lineage>
</organism>
<accession>X1DVP9</accession>
<evidence type="ECO:0000313" key="1">
    <source>
        <dbReference type="EMBL" id="GAH08999.1"/>
    </source>
</evidence>
<reference evidence="1" key="1">
    <citation type="journal article" date="2014" name="Front. Microbiol.">
        <title>High frequency of phylogenetically diverse reductive dehalogenase-homologous genes in deep subseafloor sedimentary metagenomes.</title>
        <authorList>
            <person name="Kawai M."/>
            <person name="Futagami T."/>
            <person name="Toyoda A."/>
            <person name="Takaki Y."/>
            <person name="Nishi S."/>
            <person name="Hori S."/>
            <person name="Arai W."/>
            <person name="Tsubouchi T."/>
            <person name="Morono Y."/>
            <person name="Uchiyama I."/>
            <person name="Ito T."/>
            <person name="Fujiyama A."/>
            <person name="Inagaki F."/>
            <person name="Takami H."/>
        </authorList>
    </citation>
    <scope>NUCLEOTIDE SEQUENCE</scope>
    <source>
        <strain evidence="1">Expedition CK06-06</strain>
    </source>
</reference>
<sequence>MKKEGTLKFVGNSALLQLKYLQGKDFQDEQRYKMIGGSYYDKISPSLFKNLIMQLKKAEAKQVELTKKMLKKINDLGPILNKQYRASIGFYTFSLDDVLFSYFLSGQRVYFKKDLFGLIEPMKQSRFGAEVLLNHKLKKLKTKRVLLKGLRVTSKQKNT</sequence>
<comment type="caution">
    <text evidence="1">The sequence shown here is derived from an EMBL/GenBank/DDBJ whole genome shotgun (WGS) entry which is preliminary data.</text>
</comment>
<dbReference type="AlphaFoldDB" id="X1DVP9"/>